<evidence type="ECO:0000256" key="9">
    <source>
        <dbReference type="ARBA" id="ARBA00022967"/>
    </source>
</evidence>
<evidence type="ECO:0000256" key="8">
    <source>
        <dbReference type="ARBA" id="ARBA00022723"/>
    </source>
</evidence>
<dbReference type="GO" id="GO:0042597">
    <property type="term" value="C:periplasmic space"/>
    <property type="evidence" value="ECO:0007669"/>
    <property type="project" value="UniProtKB-SubCell"/>
</dbReference>
<feature type="domain" description="Cytochrome c" evidence="24">
    <location>
        <begin position="286"/>
        <end position="366"/>
    </location>
</feature>
<keyword evidence="5 17" id="KW-0349">Heme</keyword>
<comment type="function">
    <text evidence="15 19">Subunits I and II form the functional core of the enzyme complex. Electrons originating in cytochrome c are transferred via heme a and Cu(A) to the binuclear center formed by heme a3 and Cu(B).</text>
</comment>
<comment type="cofactor">
    <cofactor evidence="19">
        <name>Cu cation</name>
        <dbReference type="ChEBI" id="CHEBI:23378"/>
    </cofactor>
    <text evidence="19">Binds a copper A center.</text>
</comment>
<feature type="signal peptide" evidence="21">
    <location>
        <begin position="1"/>
        <end position="22"/>
    </location>
</feature>
<dbReference type="EMBL" id="CP021111">
    <property type="protein sequence ID" value="ARP93093.1"/>
    <property type="molecule type" value="Genomic_DNA"/>
</dbReference>
<dbReference type="InterPro" id="IPR036257">
    <property type="entry name" value="Cyt_c_oxidase_su2_TM_sf"/>
</dbReference>
<dbReference type="PROSITE" id="PS50999">
    <property type="entry name" value="COX2_TM"/>
    <property type="match status" value="1"/>
</dbReference>
<evidence type="ECO:0000259" key="22">
    <source>
        <dbReference type="PROSITE" id="PS50857"/>
    </source>
</evidence>
<evidence type="ECO:0000256" key="10">
    <source>
        <dbReference type="ARBA" id="ARBA00022982"/>
    </source>
</evidence>
<dbReference type="AlphaFoldDB" id="A0A1W6Z6S5"/>
<dbReference type="GO" id="GO:0005507">
    <property type="term" value="F:copper ion binding"/>
    <property type="evidence" value="ECO:0007669"/>
    <property type="project" value="InterPro"/>
</dbReference>
<keyword evidence="13 19" id="KW-0186">Copper</keyword>
<dbReference type="PROSITE" id="PS50857">
    <property type="entry name" value="COX2_CUA"/>
    <property type="match status" value="1"/>
</dbReference>
<gene>
    <name evidence="25" type="ORF">CAL15_01065</name>
</gene>
<evidence type="ECO:0000256" key="18">
    <source>
        <dbReference type="RuleBase" id="RU000456"/>
    </source>
</evidence>
<name>A0A1W6Z6S5_9BORD</name>
<dbReference type="Pfam" id="PF02790">
    <property type="entry name" value="COX2_TM"/>
    <property type="match status" value="1"/>
</dbReference>
<evidence type="ECO:0000256" key="6">
    <source>
        <dbReference type="ARBA" id="ARBA00022660"/>
    </source>
</evidence>
<keyword evidence="4 18" id="KW-0813">Transport</keyword>
<keyword evidence="11 20" id="KW-1133">Transmembrane helix</keyword>
<dbReference type="InterPro" id="IPR045187">
    <property type="entry name" value="CcO_II"/>
</dbReference>
<comment type="subcellular location">
    <subcellularLocation>
        <location evidence="18">Cell membrane</location>
        <topology evidence="18">Multi-pass membrane protein</topology>
    </subcellularLocation>
    <subcellularLocation>
        <location evidence="1">Membrane</location>
        <topology evidence="1">Multi-pass membrane protein</topology>
    </subcellularLocation>
    <subcellularLocation>
        <location evidence="2">Periplasm</location>
    </subcellularLocation>
</comment>
<dbReference type="GO" id="GO:0020037">
    <property type="term" value="F:heme binding"/>
    <property type="evidence" value="ECO:0007669"/>
    <property type="project" value="InterPro"/>
</dbReference>
<evidence type="ECO:0000256" key="15">
    <source>
        <dbReference type="ARBA" id="ARBA00024688"/>
    </source>
</evidence>
<dbReference type="Gene3D" id="1.10.760.10">
    <property type="entry name" value="Cytochrome c-like domain"/>
    <property type="match status" value="1"/>
</dbReference>
<evidence type="ECO:0000256" key="19">
    <source>
        <dbReference type="RuleBase" id="RU004024"/>
    </source>
</evidence>
<dbReference type="OrthoDB" id="9781261at2"/>
<feature type="transmembrane region" description="Helical" evidence="20">
    <location>
        <begin position="97"/>
        <end position="115"/>
    </location>
</feature>
<reference evidence="25 26" key="1">
    <citation type="submission" date="2017-05" db="EMBL/GenBank/DDBJ databases">
        <title>Complete and WGS of Bordetella genogroups.</title>
        <authorList>
            <person name="Spilker T."/>
            <person name="LiPuma J."/>
        </authorList>
    </citation>
    <scope>NUCLEOTIDE SEQUENCE [LARGE SCALE GENOMIC DNA]</scope>
    <source>
        <strain evidence="25 26">AU7206</strain>
    </source>
</reference>
<dbReference type="CDD" id="cd13912">
    <property type="entry name" value="CcO_II_C"/>
    <property type="match status" value="1"/>
</dbReference>
<dbReference type="RefSeq" id="WP_086076930.1">
    <property type="nucleotide sequence ID" value="NZ_CP021111.1"/>
</dbReference>
<sequence>MKKWRGRLLGACAMLIGTAASAQVQDMPGGPKVNQLNLHEGVTQMARDVMWLHWMMLTICIVIFIGVFGVMFYSIWAHRKSRGHQPATFHEHLGVEVAWTVIPFVIVIAMALPATRAVVAMKDTSGADLTVKVTGYQWKWGYEYLDGEAAGVKFLSTLSTPRAQIEGREPKGQFYLMEVDNHLVVPVDKKVRIVLTAADVIHSWMVPDFGVKQDAIPGFLRDTWFRAEKPGIYRGQCAELCGKDHAFMPIVVEVKSQADYDGWVAEQKKKLAANADDPNKEWTQAELMARGEKVYAGNCVACHQANGKGVPGSFPALDADPTVLGPKAKQIETVLKGRPGTAMAAFGPQLNDVEIASVITYTRHAWSNAGKGQDPVVSPKDVAAAR</sequence>
<dbReference type="PANTHER" id="PTHR22888:SF9">
    <property type="entry name" value="CYTOCHROME C OXIDASE SUBUNIT 2"/>
    <property type="match status" value="1"/>
</dbReference>
<dbReference type="Proteomes" id="UP000194161">
    <property type="component" value="Chromosome"/>
</dbReference>
<dbReference type="GO" id="GO:0005886">
    <property type="term" value="C:plasma membrane"/>
    <property type="evidence" value="ECO:0007669"/>
    <property type="project" value="UniProtKB-SubCell"/>
</dbReference>
<dbReference type="InterPro" id="IPR036909">
    <property type="entry name" value="Cyt_c-like_dom_sf"/>
</dbReference>
<dbReference type="Pfam" id="PF13442">
    <property type="entry name" value="Cytochrome_CBB3"/>
    <property type="match status" value="1"/>
</dbReference>
<dbReference type="Gene3D" id="2.60.40.420">
    <property type="entry name" value="Cupredoxins - blue copper proteins"/>
    <property type="match status" value="1"/>
</dbReference>
<evidence type="ECO:0000256" key="16">
    <source>
        <dbReference type="ARBA" id="ARBA00047816"/>
    </source>
</evidence>
<evidence type="ECO:0000256" key="4">
    <source>
        <dbReference type="ARBA" id="ARBA00022448"/>
    </source>
</evidence>
<dbReference type="InterPro" id="IPR014222">
    <property type="entry name" value="Cyt_c_oxidase_su2"/>
</dbReference>
<dbReference type="InterPro" id="IPR001505">
    <property type="entry name" value="Copper_CuA"/>
</dbReference>
<dbReference type="SUPFAM" id="SSF46626">
    <property type="entry name" value="Cytochrome c"/>
    <property type="match status" value="1"/>
</dbReference>
<keyword evidence="8 17" id="KW-0479">Metal-binding</keyword>
<dbReference type="InterPro" id="IPR002429">
    <property type="entry name" value="CcO_II-like_C"/>
</dbReference>
<dbReference type="InterPro" id="IPR011759">
    <property type="entry name" value="Cyt_c_oxidase_su2_TM_dom"/>
</dbReference>
<dbReference type="GO" id="GO:0042773">
    <property type="term" value="P:ATP synthesis coupled electron transport"/>
    <property type="evidence" value="ECO:0007669"/>
    <property type="project" value="TreeGrafter"/>
</dbReference>
<evidence type="ECO:0000256" key="13">
    <source>
        <dbReference type="ARBA" id="ARBA00023008"/>
    </source>
</evidence>
<evidence type="ECO:0000256" key="17">
    <source>
        <dbReference type="PROSITE-ProRule" id="PRU00433"/>
    </source>
</evidence>
<feature type="chain" id="PRO_5012981238" description="Cytochrome c oxidase subunit 2" evidence="21">
    <location>
        <begin position="23"/>
        <end position="386"/>
    </location>
</feature>
<protein>
    <recommendedName>
        <fullName evidence="19">Cytochrome c oxidase subunit 2</fullName>
        <ecNumber evidence="19">7.1.1.9</ecNumber>
    </recommendedName>
</protein>
<keyword evidence="12 17" id="KW-0408">Iron</keyword>
<dbReference type="SUPFAM" id="SSF49503">
    <property type="entry name" value="Cupredoxins"/>
    <property type="match status" value="1"/>
</dbReference>
<dbReference type="PRINTS" id="PR01166">
    <property type="entry name" value="CYCOXIDASEII"/>
</dbReference>
<evidence type="ECO:0000256" key="3">
    <source>
        <dbReference type="ARBA" id="ARBA00007866"/>
    </source>
</evidence>
<dbReference type="KEGG" id="bgm:CAL15_01065"/>
<dbReference type="NCBIfam" id="TIGR02866">
    <property type="entry name" value="CoxB"/>
    <property type="match status" value="1"/>
</dbReference>
<keyword evidence="26" id="KW-1185">Reference proteome</keyword>
<evidence type="ECO:0000256" key="7">
    <source>
        <dbReference type="ARBA" id="ARBA00022692"/>
    </source>
</evidence>
<evidence type="ECO:0000313" key="26">
    <source>
        <dbReference type="Proteomes" id="UP000194161"/>
    </source>
</evidence>
<dbReference type="EC" id="7.1.1.9" evidence="19"/>
<dbReference type="Gene3D" id="1.10.287.90">
    <property type="match status" value="1"/>
</dbReference>
<keyword evidence="6 18" id="KW-0679">Respiratory chain</keyword>
<evidence type="ECO:0000256" key="14">
    <source>
        <dbReference type="ARBA" id="ARBA00023136"/>
    </source>
</evidence>
<evidence type="ECO:0000256" key="5">
    <source>
        <dbReference type="ARBA" id="ARBA00022617"/>
    </source>
</evidence>
<evidence type="ECO:0000256" key="11">
    <source>
        <dbReference type="ARBA" id="ARBA00022989"/>
    </source>
</evidence>
<comment type="similarity">
    <text evidence="3 18">Belongs to the cytochrome c oxidase subunit 2 family.</text>
</comment>
<keyword evidence="21" id="KW-0732">Signal</keyword>
<evidence type="ECO:0000259" key="23">
    <source>
        <dbReference type="PROSITE" id="PS50999"/>
    </source>
</evidence>
<keyword evidence="14 20" id="KW-0472">Membrane</keyword>
<dbReference type="InterPro" id="IPR008972">
    <property type="entry name" value="Cupredoxin"/>
</dbReference>
<organism evidence="25 26">
    <name type="scientific">Bordetella genomosp. 13</name>
    <dbReference type="NCBI Taxonomy" id="463040"/>
    <lineage>
        <taxon>Bacteria</taxon>
        <taxon>Pseudomonadati</taxon>
        <taxon>Pseudomonadota</taxon>
        <taxon>Betaproteobacteria</taxon>
        <taxon>Burkholderiales</taxon>
        <taxon>Alcaligenaceae</taxon>
        <taxon>Bordetella</taxon>
    </lineage>
</organism>
<keyword evidence="9" id="KW-1278">Translocase</keyword>
<feature type="transmembrane region" description="Helical" evidence="20">
    <location>
        <begin position="51"/>
        <end position="76"/>
    </location>
</feature>
<evidence type="ECO:0000313" key="25">
    <source>
        <dbReference type="EMBL" id="ARP93093.1"/>
    </source>
</evidence>
<accession>A0A1W6Z6S5</accession>
<keyword evidence="10 18" id="KW-0249">Electron transport</keyword>
<dbReference type="STRING" id="463040.CAL15_01065"/>
<dbReference type="InterPro" id="IPR009056">
    <property type="entry name" value="Cyt_c-like_dom"/>
</dbReference>
<dbReference type="PROSITE" id="PS00078">
    <property type="entry name" value="COX2"/>
    <property type="match status" value="1"/>
</dbReference>
<dbReference type="PROSITE" id="PS51007">
    <property type="entry name" value="CYTC"/>
    <property type="match status" value="1"/>
</dbReference>
<keyword evidence="7 18" id="KW-0812">Transmembrane</keyword>
<dbReference type="SUPFAM" id="SSF81464">
    <property type="entry name" value="Cytochrome c oxidase subunit II-like, transmembrane region"/>
    <property type="match status" value="1"/>
</dbReference>
<dbReference type="GO" id="GO:0004129">
    <property type="term" value="F:cytochrome-c oxidase activity"/>
    <property type="evidence" value="ECO:0007669"/>
    <property type="project" value="UniProtKB-EC"/>
</dbReference>
<dbReference type="PANTHER" id="PTHR22888">
    <property type="entry name" value="CYTOCHROME C OXIDASE, SUBUNIT II"/>
    <property type="match status" value="1"/>
</dbReference>
<evidence type="ECO:0000256" key="12">
    <source>
        <dbReference type="ARBA" id="ARBA00023004"/>
    </source>
</evidence>
<dbReference type="Pfam" id="PF00116">
    <property type="entry name" value="COX2"/>
    <property type="match status" value="1"/>
</dbReference>
<feature type="domain" description="Cytochrome oxidase subunit II copper A binding" evidence="22">
    <location>
        <begin position="126"/>
        <end position="266"/>
    </location>
</feature>
<evidence type="ECO:0000256" key="2">
    <source>
        <dbReference type="ARBA" id="ARBA00004418"/>
    </source>
</evidence>
<dbReference type="InterPro" id="IPR034210">
    <property type="entry name" value="CcO_II_C"/>
</dbReference>
<evidence type="ECO:0000256" key="21">
    <source>
        <dbReference type="SAM" id="SignalP"/>
    </source>
</evidence>
<evidence type="ECO:0000256" key="1">
    <source>
        <dbReference type="ARBA" id="ARBA00004141"/>
    </source>
</evidence>
<evidence type="ECO:0000259" key="24">
    <source>
        <dbReference type="PROSITE" id="PS51007"/>
    </source>
</evidence>
<evidence type="ECO:0000256" key="20">
    <source>
        <dbReference type="SAM" id="Phobius"/>
    </source>
</evidence>
<comment type="catalytic activity">
    <reaction evidence="16 19">
        <text>4 Fe(II)-[cytochrome c] + O2 + 8 H(+)(in) = 4 Fe(III)-[cytochrome c] + 2 H2O + 4 H(+)(out)</text>
        <dbReference type="Rhea" id="RHEA:11436"/>
        <dbReference type="Rhea" id="RHEA-COMP:10350"/>
        <dbReference type="Rhea" id="RHEA-COMP:14399"/>
        <dbReference type="ChEBI" id="CHEBI:15377"/>
        <dbReference type="ChEBI" id="CHEBI:15378"/>
        <dbReference type="ChEBI" id="CHEBI:15379"/>
        <dbReference type="ChEBI" id="CHEBI:29033"/>
        <dbReference type="ChEBI" id="CHEBI:29034"/>
        <dbReference type="EC" id="7.1.1.9"/>
    </reaction>
</comment>
<feature type="domain" description="Cytochrome oxidase subunit II transmembrane region profile" evidence="23">
    <location>
        <begin position="30"/>
        <end position="125"/>
    </location>
</feature>
<dbReference type="GO" id="GO:0016491">
    <property type="term" value="F:oxidoreductase activity"/>
    <property type="evidence" value="ECO:0007669"/>
    <property type="project" value="InterPro"/>
</dbReference>
<proteinExistence type="inferred from homology"/>